<evidence type="ECO:0000259" key="1">
    <source>
        <dbReference type="Pfam" id="PF06445"/>
    </source>
</evidence>
<dbReference type="Pfam" id="PF06445">
    <property type="entry name" value="GyrI-like"/>
    <property type="match status" value="1"/>
</dbReference>
<dbReference type="Gene3D" id="3.20.80.10">
    <property type="entry name" value="Regulatory factor, effector binding domain"/>
    <property type="match status" value="1"/>
</dbReference>
<dbReference type="Proteomes" id="UP000198951">
    <property type="component" value="Unassembled WGS sequence"/>
</dbReference>
<reference evidence="3" key="1">
    <citation type="submission" date="2016-10" db="EMBL/GenBank/DDBJ databases">
        <authorList>
            <person name="Varghese N."/>
            <person name="Submissions S."/>
        </authorList>
    </citation>
    <scope>NUCLEOTIDE SEQUENCE [LARGE SCALE GENOMIC DNA]</scope>
    <source>
        <strain evidence="3">DSM 22376</strain>
    </source>
</reference>
<sequence>MRILKYIFLLLLLSIVALSIFIATQKGNFSIERSKIINSPKSAVFNYVNDYRNWADFGSWTTEDPEMKIVYPQVTVGKGASYSWEGKDGPGEMRTLFVKENDSIAQKMNYNGTSSSVFWSFKDTVGGTKVTWKTTGEMSFLFKVYTALNGGVDKVIGIMYEKSLANLDKSLDYEINTFSVKVNGLSKKPQSFYLAQTFTSELSKINKNTKIVIPTIIAFCEENEIDVNGKPFVIYHTYDVVKGLAKISICVPIKKEIFISYGSDMVSGKLEASEGVKTTLTGDYSHIKDGYDKALAFLNKNLLTQDPLISHIEIYSIGKNEMKNPSKWVTEVYIPVLPKIAPVKAYTPAPVRTTVVAPEATPVSSIVPAKVIKPVVKPTIKLTEPKKLPTHKTTEEETSEF</sequence>
<dbReference type="OrthoDB" id="9807923at2"/>
<feature type="domain" description="GyrI-like small molecule binding" evidence="1">
    <location>
        <begin position="211"/>
        <end position="336"/>
    </location>
</feature>
<dbReference type="InterPro" id="IPR019587">
    <property type="entry name" value="Polyketide_cyclase/dehydratase"/>
</dbReference>
<name>A0A1H4FPJ1_9FLAO</name>
<dbReference type="InterPro" id="IPR023393">
    <property type="entry name" value="START-like_dom_sf"/>
</dbReference>
<dbReference type="InterPro" id="IPR029442">
    <property type="entry name" value="GyrI-like"/>
</dbReference>
<dbReference type="Gene3D" id="3.30.530.20">
    <property type="match status" value="1"/>
</dbReference>
<organism evidence="2 3">
    <name type="scientific">Flavobacterium gillisiae</name>
    <dbReference type="NCBI Taxonomy" id="150146"/>
    <lineage>
        <taxon>Bacteria</taxon>
        <taxon>Pseudomonadati</taxon>
        <taxon>Bacteroidota</taxon>
        <taxon>Flavobacteriia</taxon>
        <taxon>Flavobacteriales</taxon>
        <taxon>Flavobacteriaceae</taxon>
        <taxon>Flavobacterium</taxon>
    </lineage>
</organism>
<dbReference type="STRING" id="150146.SAMN05443667_11484"/>
<dbReference type="AlphaFoldDB" id="A0A1H4FPJ1"/>
<gene>
    <name evidence="2" type="ORF">SAMN05443667_11484</name>
</gene>
<dbReference type="SUPFAM" id="SSF55961">
    <property type="entry name" value="Bet v1-like"/>
    <property type="match status" value="1"/>
</dbReference>
<dbReference type="SUPFAM" id="SSF55136">
    <property type="entry name" value="Probable bacterial effector-binding domain"/>
    <property type="match status" value="1"/>
</dbReference>
<dbReference type="InterPro" id="IPR011256">
    <property type="entry name" value="Reg_factor_effector_dom_sf"/>
</dbReference>
<keyword evidence="3" id="KW-1185">Reference proteome</keyword>
<evidence type="ECO:0000313" key="2">
    <source>
        <dbReference type="EMBL" id="SEA99214.1"/>
    </source>
</evidence>
<dbReference type="Pfam" id="PF10604">
    <property type="entry name" value="Polyketide_cyc2"/>
    <property type="match status" value="1"/>
</dbReference>
<proteinExistence type="predicted"/>
<protein>
    <submittedName>
        <fullName evidence="2">Polyketide cyclase / dehydrase and lipid transport</fullName>
    </submittedName>
</protein>
<evidence type="ECO:0000313" key="3">
    <source>
        <dbReference type="Proteomes" id="UP000198951"/>
    </source>
</evidence>
<accession>A0A1H4FPJ1</accession>
<dbReference type="CDD" id="cd07818">
    <property type="entry name" value="SRPBCC_1"/>
    <property type="match status" value="1"/>
</dbReference>
<dbReference type="EMBL" id="FNRD01000014">
    <property type="protein sequence ID" value="SEA99214.1"/>
    <property type="molecule type" value="Genomic_DNA"/>
</dbReference>
<dbReference type="RefSeq" id="WP_091092943.1">
    <property type="nucleotide sequence ID" value="NZ_FNRD01000014.1"/>
</dbReference>